<evidence type="ECO:0000313" key="4">
    <source>
        <dbReference type="EMBL" id="OIV38372.1"/>
    </source>
</evidence>
<evidence type="ECO:0000256" key="1">
    <source>
        <dbReference type="ARBA" id="ARBA00022679"/>
    </source>
</evidence>
<protein>
    <submittedName>
        <fullName evidence="4">GNAT family N-acetyltransferase</fullName>
    </submittedName>
</protein>
<dbReference type="SUPFAM" id="SSF55729">
    <property type="entry name" value="Acyl-CoA N-acyltransferases (Nat)"/>
    <property type="match status" value="1"/>
</dbReference>
<dbReference type="GO" id="GO:0016747">
    <property type="term" value="F:acyltransferase activity, transferring groups other than amino-acyl groups"/>
    <property type="evidence" value="ECO:0007669"/>
    <property type="project" value="InterPro"/>
</dbReference>
<sequence>MPEQHTIKVIEGTGDLTDVHAVRREVFIVEQEIPEAEEWDDRDASCTHLLAVTPDGAPLGTARLLPDGHLGRLAVLKQARGTGLGAALVRAVEAEARRRGMTRLALDAQVYAIPFYERLGYAAHGGEFDDGSGIMHRAMTRSLA</sequence>
<dbReference type="InterPro" id="IPR000182">
    <property type="entry name" value="GNAT_dom"/>
</dbReference>
<keyword evidence="2" id="KW-0012">Acyltransferase</keyword>
<dbReference type="CDD" id="cd04301">
    <property type="entry name" value="NAT_SF"/>
    <property type="match status" value="1"/>
</dbReference>
<keyword evidence="1 4" id="KW-0808">Transferase</keyword>
<dbReference type="RefSeq" id="WP_071655663.1">
    <property type="nucleotide sequence ID" value="NZ_MLCF01000024.1"/>
</dbReference>
<evidence type="ECO:0000256" key="2">
    <source>
        <dbReference type="ARBA" id="ARBA00023315"/>
    </source>
</evidence>
<evidence type="ECO:0000313" key="5">
    <source>
        <dbReference type="Proteomes" id="UP000243342"/>
    </source>
</evidence>
<dbReference type="AlphaFoldDB" id="A0A1J7CA27"/>
<feature type="domain" description="N-acetyltransferase" evidence="3">
    <location>
        <begin position="7"/>
        <end position="144"/>
    </location>
</feature>
<accession>A0A1J7CA27</accession>
<keyword evidence="5" id="KW-1185">Reference proteome</keyword>
<dbReference type="InterPro" id="IPR016181">
    <property type="entry name" value="Acyl_CoA_acyltransferase"/>
</dbReference>
<gene>
    <name evidence="4" type="ORF">BIV57_06150</name>
</gene>
<proteinExistence type="predicted"/>
<dbReference type="InterPro" id="IPR050832">
    <property type="entry name" value="Bact_Acetyltransf"/>
</dbReference>
<reference evidence="4 5" key="1">
    <citation type="submission" date="2016-10" db="EMBL/GenBank/DDBJ databases">
        <title>Genome sequence of Streptomyces gilvigriseus MUSC 26.</title>
        <authorList>
            <person name="Lee L.-H."/>
            <person name="Ser H.-L."/>
        </authorList>
    </citation>
    <scope>NUCLEOTIDE SEQUENCE [LARGE SCALE GENOMIC DNA]</scope>
    <source>
        <strain evidence="4 5">MUSC 26</strain>
    </source>
</reference>
<evidence type="ECO:0000259" key="3">
    <source>
        <dbReference type="PROSITE" id="PS51186"/>
    </source>
</evidence>
<dbReference type="Pfam" id="PF13673">
    <property type="entry name" value="Acetyltransf_10"/>
    <property type="match status" value="1"/>
</dbReference>
<dbReference type="Gene3D" id="3.40.630.30">
    <property type="match status" value="1"/>
</dbReference>
<dbReference type="Proteomes" id="UP000243342">
    <property type="component" value="Unassembled WGS sequence"/>
</dbReference>
<dbReference type="PANTHER" id="PTHR43877">
    <property type="entry name" value="AMINOALKYLPHOSPHONATE N-ACETYLTRANSFERASE-RELATED-RELATED"/>
    <property type="match status" value="1"/>
</dbReference>
<name>A0A1J7CA27_9ACTN</name>
<dbReference type="EMBL" id="MLCF01000024">
    <property type="protein sequence ID" value="OIV38372.1"/>
    <property type="molecule type" value="Genomic_DNA"/>
</dbReference>
<comment type="caution">
    <text evidence="4">The sequence shown here is derived from an EMBL/GenBank/DDBJ whole genome shotgun (WGS) entry which is preliminary data.</text>
</comment>
<dbReference type="PROSITE" id="PS51186">
    <property type="entry name" value="GNAT"/>
    <property type="match status" value="1"/>
</dbReference>
<dbReference type="PANTHER" id="PTHR43877:SF2">
    <property type="entry name" value="AMINOALKYLPHOSPHONATE N-ACETYLTRANSFERASE-RELATED"/>
    <property type="match status" value="1"/>
</dbReference>
<organism evidence="4 5">
    <name type="scientific">Mangrovactinospora gilvigrisea</name>
    <dbReference type="NCBI Taxonomy" id="1428644"/>
    <lineage>
        <taxon>Bacteria</taxon>
        <taxon>Bacillati</taxon>
        <taxon>Actinomycetota</taxon>
        <taxon>Actinomycetes</taxon>
        <taxon>Kitasatosporales</taxon>
        <taxon>Streptomycetaceae</taxon>
        <taxon>Mangrovactinospora</taxon>
    </lineage>
</organism>
<dbReference type="STRING" id="1428644.BIV57_06150"/>